<reference evidence="1" key="1">
    <citation type="journal article" date="2017" name="Nature">
        <title>The sunflower genome provides insights into oil metabolism, flowering and Asterid evolution.</title>
        <authorList>
            <person name="Badouin H."/>
            <person name="Gouzy J."/>
            <person name="Grassa C.J."/>
            <person name="Murat F."/>
            <person name="Staton S.E."/>
            <person name="Cottret L."/>
            <person name="Lelandais-Briere C."/>
            <person name="Owens G.L."/>
            <person name="Carrere S."/>
            <person name="Mayjonade B."/>
            <person name="Legrand L."/>
            <person name="Gill N."/>
            <person name="Kane N.C."/>
            <person name="Bowers J.E."/>
            <person name="Hubner S."/>
            <person name="Bellec A."/>
            <person name="Berard A."/>
            <person name="Berges H."/>
            <person name="Blanchet N."/>
            <person name="Boniface M.C."/>
            <person name="Brunel D."/>
            <person name="Catrice O."/>
            <person name="Chaidir N."/>
            <person name="Claudel C."/>
            <person name="Donnadieu C."/>
            <person name="Faraut T."/>
            <person name="Fievet G."/>
            <person name="Helmstetter N."/>
            <person name="King M."/>
            <person name="Knapp S.J."/>
            <person name="Lai Z."/>
            <person name="Le Paslier M.C."/>
            <person name="Lippi Y."/>
            <person name="Lorenzon L."/>
            <person name="Mandel J.R."/>
            <person name="Marage G."/>
            <person name="Marchand G."/>
            <person name="Marquand E."/>
            <person name="Bret-Mestries E."/>
            <person name="Morien E."/>
            <person name="Nambeesan S."/>
            <person name="Nguyen T."/>
            <person name="Pegot-Espagnet P."/>
            <person name="Pouilly N."/>
            <person name="Raftis F."/>
            <person name="Sallet E."/>
            <person name="Schiex T."/>
            <person name="Thomas J."/>
            <person name="Vandecasteele C."/>
            <person name="Vares D."/>
            <person name="Vear F."/>
            <person name="Vautrin S."/>
            <person name="Crespi M."/>
            <person name="Mangin B."/>
            <person name="Burke J.M."/>
            <person name="Salse J."/>
            <person name="Munos S."/>
            <person name="Vincourt P."/>
            <person name="Rieseberg L.H."/>
            <person name="Langlade N.B."/>
        </authorList>
    </citation>
    <scope>NUCLEOTIDE SEQUENCE</scope>
    <source>
        <tissue evidence="1">Leaves</tissue>
    </source>
</reference>
<sequence>MWSEEHECVPLKQWLKMLCAKAVLKNINEIPSPVNDVVNKEDEDFNEDFGHVSLKQR</sequence>
<proteinExistence type="predicted"/>
<comment type="caution">
    <text evidence="1">The sequence shown here is derived from an EMBL/GenBank/DDBJ whole genome shotgun (WGS) entry which is preliminary data.</text>
</comment>
<dbReference type="EMBL" id="MNCJ02000326">
    <property type="protein sequence ID" value="KAF5783331.1"/>
    <property type="molecule type" value="Genomic_DNA"/>
</dbReference>
<dbReference type="Proteomes" id="UP000215914">
    <property type="component" value="Unassembled WGS sequence"/>
</dbReference>
<dbReference type="AlphaFoldDB" id="A0A9K3HS94"/>
<protein>
    <submittedName>
        <fullName evidence="1">Uncharacterized protein</fullName>
    </submittedName>
</protein>
<name>A0A9K3HS94_HELAN</name>
<evidence type="ECO:0000313" key="1">
    <source>
        <dbReference type="EMBL" id="KAF5783331.1"/>
    </source>
</evidence>
<dbReference type="Gramene" id="mRNA:HanXRQr2_Chr11g0506701">
    <property type="protein sequence ID" value="mRNA:HanXRQr2_Chr11g0506701"/>
    <property type="gene ID" value="HanXRQr2_Chr11g0506701"/>
</dbReference>
<gene>
    <name evidence="1" type="ORF">HanXRQr2_Chr11g0506701</name>
</gene>
<organism evidence="1 2">
    <name type="scientific">Helianthus annuus</name>
    <name type="common">Common sunflower</name>
    <dbReference type="NCBI Taxonomy" id="4232"/>
    <lineage>
        <taxon>Eukaryota</taxon>
        <taxon>Viridiplantae</taxon>
        <taxon>Streptophyta</taxon>
        <taxon>Embryophyta</taxon>
        <taxon>Tracheophyta</taxon>
        <taxon>Spermatophyta</taxon>
        <taxon>Magnoliopsida</taxon>
        <taxon>eudicotyledons</taxon>
        <taxon>Gunneridae</taxon>
        <taxon>Pentapetalae</taxon>
        <taxon>asterids</taxon>
        <taxon>campanulids</taxon>
        <taxon>Asterales</taxon>
        <taxon>Asteraceae</taxon>
        <taxon>Asteroideae</taxon>
        <taxon>Heliantheae alliance</taxon>
        <taxon>Heliantheae</taxon>
        <taxon>Helianthus</taxon>
    </lineage>
</organism>
<evidence type="ECO:0000313" key="2">
    <source>
        <dbReference type="Proteomes" id="UP000215914"/>
    </source>
</evidence>
<reference evidence="1" key="2">
    <citation type="submission" date="2020-06" db="EMBL/GenBank/DDBJ databases">
        <title>Helianthus annuus Genome sequencing and assembly Release 2.</title>
        <authorList>
            <person name="Gouzy J."/>
            <person name="Langlade N."/>
            <person name="Munos S."/>
        </authorList>
    </citation>
    <scope>NUCLEOTIDE SEQUENCE</scope>
    <source>
        <tissue evidence="1">Leaves</tissue>
    </source>
</reference>
<accession>A0A9K3HS94</accession>
<keyword evidence="2" id="KW-1185">Reference proteome</keyword>